<dbReference type="AlphaFoldDB" id="A0AAE0NE22"/>
<reference evidence="2" key="1">
    <citation type="journal article" date="2023" name="Mol. Phylogenet. Evol.">
        <title>Genome-scale phylogeny and comparative genomics of the fungal order Sordariales.</title>
        <authorList>
            <person name="Hensen N."/>
            <person name="Bonometti L."/>
            <person name="Westerberg I."/>
            <person name="Brannstrom I.O."/>
            <person name="Guillou S."/>
            <person name="Cros-Aarteil S."/>
            <person name="Calhoun S."/>
            <person name="Haridas S."/>
            <person name="Kuo A."/>
            <person name="Mondo S."/>
            <person name="Pangilinan J."/>
            <person name="Riley R."/>
            <person name="LaButti K."/>
            <person name="Andreopoulos B."/>
            <person name="Lipzen A."/>
            <person name="Chen C."/>
            <person name="Yan M."/>
            <person name="Daum C."/>
            <person name="Ng V."/>
            <person name="Clum A."/>
            <person name="Steindorff A."/>
            <person name="Ohm R.A."/>
            <person name="Martin F."/>
            <person name="Silar P."/>
            <person name="Natvig D.O."/>
            <person name="Lalanne C."/>
            <person name="Gautier V."/>
            <person name="Ament-Velasquez S.L."/>
            <person name="Kruys A."/>
            <person name="Hutchinson M.I."/>
            <person name="Powell A.J."/>
            <person name="Barry K."/>
            <person name="Miller A.N."/>
            <person name="Grigoriev I.V."/>
            <person name="Debuchy R."/>
            <person name="Gladieux P."/>
            <person name="Hiltunen Thoren M."/>
            <person name="Johannesson H."/>
        </authorList>
    </citation>
    <scope>NUCLEOTIDE SEQUENCE</scope>
    <source>
        <strain evidence="2">CBS 958.72</strain>
    </source>
</reference>
<evidence type="ECO:0000256" key="1">
    <source>
        <dbReference type="SAM" id="MobiDB-lite"/>
    </source>
</evidence>
<dbReference type="Proteomes" id="UP001287356">
    <property type="component" value="Unassembled WGS sequence"/>
</dbReference>
<comment type="caution">
    <text evidence="2">The sequence shown here is derived from an EMBL/GenBank/DDBJ whole genome shotgun (WGS) entry which is preliminary data.</text>
</comment>
<sequence length="184" mass="19609">MSQRGKQFAGPQGALACAQVQAVSRIKRVSTIAQGETVMVEGSPGTRVHIRGHLRMLAGPGFEWWTSNGGEAAKKRRELWKRASLVLRRGSRRGPSPTLLAASPPVTSEPWVPQRGGRPGPGSLKPPPCCLSPAGFCFVSSAWPGSGLFLRQAWDGGSDVPWSAWPPEDQCSVSRSCAAQQLPG</sequence>
<evidence type="ECO:0000313" key="2">
    <source>
        <dbReference type="EMBL" id="KAK3379805.1"/>
    </source>
</evidence>
<evidence type="ECO:0000313" key="3">
    <source>
        <dbReference type="Proteomes" id="UP001287356"/>
    </source>
</evidence>
<keyword evidence="3" id="KW-1185">Reference proteome</keyword>
<protein>
    <submittedName>
        <fullName evidence="2">Uncharacterized protein</fullName>
    </submittedName>
</protein>
<reference evidence="2" key="2">
    <citation type="submission" date="2023-06" db="EMBL/GenBank/DDBJ databases">
        <authorList>
            <consortium name="Lawrence Berkeley National Laboratory"/>
            <person name="Haridas S."/>
            <person name="Hensen N."/>
            <person name="Bonometti L."/>
            <person name="Westerberg I."/>
            <person name="Brannstrom I.O."/>
            <person name="Guillou S."/>
            <person name="Cros-Aarteil S."/>
            <person name="Calhoun S."/>
            <person name="Kuo A."/>
            <person name="Mondo S."/>
            <person name="Pangilinan J."/>
            <person name="Riley R."/>
            <person name="Labutti K."/>
            <person name="Andreopoulos B."/>
            <person name="Lipzen A."/>
            <person name="Chen C."/>
            <person name="Yanf M."/>
            <person name="Daum C."/>
            <person name="Ng V."/>
            <person name="Clum A."/>
            <person name="Steindorff A."/>
            <person name="Ohm R."/>
            <person name="Martin F."/>
            <person name="Silar P."/>
            <person name="Natvig D."/>
            <person name="Lalanne C."/>
            <person name="Gautier V."/>
            <person name="Ament-Velasquez S.L."/>
            <person name="Kruys A."/>
            <person name="Hutchinson M.I."/>
            <person name="Powell A.J."/>
            <person name="Barry K."/>
            <person name="Miller A.N."/>
            <person name="Grigoriev I.V."/>
            <person name="Debuchy R."/>
            <person name="Gladieux P."/>
            <person name="Thoren M.H."/>
            <person name="Johannesson H."/>
        </authorList>
    </citation>
    <scope>NUCLEOTIDE SEQUENCE</scope>
    <source>
        <strain evidence="2">CBS 958.72</strain>
    </source>
</reference>
<dbReference type="EMBL" id="JAULSN010000002">
    <property type="protein sequence ID" value="KAK3379805.1"/>
    <property type="molecule type" value="Genomic_DNA"/>
</dbReference>
<feature type="region of interest" description="Disordered" evidence="1">
    <location>
        <begin position="91"/>
        <end position="124"/>
    </location>
</feature>
<dbReference type="PROSITE" id="PS51257">
    <property type="entry name" value="PROKAR_LIPOPROTEIN"/>
    <property type="match status" value="1"/>
</dbReference>
<accession>A0AAE0NE22</accession>
<proteinExistence type="predicted"/>
<organism evidence="2 3">
    <name type="scientific">Lasiosphaeria ovina</name>
    <dbReference type="NCBI Taxonomy" id="92902"/>
    <lineage>
        <taxon>Eukaryota</taxon>
        <taxon>Fungi</taxon>
        <taxon>Dikarya</taxon>
        <taxon>Ascomycota</taxon>
        <taxon>Pezizomycotina</taxon>
        <taxon>Sordariomycetes</taxon>
        <taxon>Sordariomycetidae</taxon>
        <taxon>Sordariales</taxon>
        <taxon>Lasiosphaeriaceae</taxon>
        <taxon>Lasiosphaeria</taxon>
    </lineage>
</organism>
<gene>
    <name evidence="2" type="ORF">B0T24DRAFT_169609</name>
</gene>
<name>A0AAE0NE22_9PEZI</name>